<keyword evidence="2" id="KW-0418">Kinase</keyword>
<dbReference type="PANTHER" id="PTHR30492">
    <property type="entry name" value="METHYLGLYOXAL SYNTHASE"/>
    <property type="match status" value="1"/>
</dbReference>
<dbReference type="Pfam" id="PF00781">
    <property type="entry name" value="DAGK_cat"/>
    <property type="match status" value="1"/>
</dbReference>
<dbReference type="AlphaFoldDB" id="A0A7V7TWN8"/>
<dbReference type="GO" id="GO:0019242">
    <property type="term" value="P:methylglyoxal biosynthetic process"/>
    <property type="evidence" value="ECO:0007669"/>
    <property type="project" value="InterPro"/>
</dbReference>
<dbReference type="GO" id="GO:0016301">
    <property type="term" value="F:kinase activity"/>
    <property type="evidence" value="ECO:0007669"/>
    <property type="project" value="UniProtKB-KW"/>
</dbReference>
<dbReference type="Proteomes" id="UP000432089">
    <property type="component" value="Unassembled WGS sequence"/>
</dbReference>
<feature type="domain" description="DAGKc" evidence="1">
    <location>
        <begin position="1"/>
        <end position="131"/>
    </location>
</feature>
<reference evidence="2 3" key="1">
    <citation type="submission" date="2019-09" db="EMBL/GenBank/DDBJ databases">
        <title>YIM 132180 draft genome.</title>
        <authorList>
            <person name="Zhang K."/>
        </authorList>
    </citation>
    <scope>NUCLEOTIDE SEQUENCE [LARGE SCALE GENOMIC DNA]</scope>
    <source>
        <strain evidence="2 3">YIM 132180</strain>
    </source>
</reference>
<gene>
    <name evidence="2" type="ORF">F6X38_11665</name>
</gene>
<sequence length="321" mass="34893">MKIHVVLNADGGTLRTMDLDALKQTIESEFRLHGHEIDTELPHGSELGEAIEKAAKRDDIDVLVVGGGDGTVSSAAGKLMGRHVALGVLPAGTMNLFARTLQIPLQLPQAIAALAEGEIAEVDIATVNGRPFVHQFAVGMHARMVRIRERLNYGSKVGKVLASWRAIFGAVRRLPIVELEVELKGETKRLKTPALAISNNLYGEGHLPYADDPQGGELGIYICQTTDRLAVAKLTLAILFGTWRNSPSLGVYTADRVVFDYRHRHRRDRAVRDGELEDVEVRSEVVLHKRALKVLVPAGTKFQQTAAEVKVATLEGASAAP</sequence>
<dbReference type="EMBL" id="VZDO01000008">
    <property type="protein sequence ID" value="KAB0679874.1"/>
    <property type="molecule type" value="Genomic_DNA"/>
</dbReference>
<dbReference type="InterPro" id="IPR016064">
    <property type="entry name" value="NAD/diacylglycerol_kinase_sf"/>
</dbReference>
<dbReference type="PANTHER" id="PTHR30492:SF0">
    <property type="entry name" value="METHYLGLYOXAL SYNTHASE"/>
    <property type="match status" value="1"/>
</dbReference>
<dbReference type="InterPro" id="IPR017438">
    <property type="entry name" value="ATP-NAD_kinase_N"/>
</dbReference>
<dbReference type="Gene3D" id="2.60.200.40">
    <property type="match status" value="1"/>
</dbReference>
<evidence type="ECO:0000313" key="2">
    <source>
        <dbReference type="EMBL" id="KAB0679874.1"/>
    </source>
</evidence>
<dbReference type="InterPro" id="IPR001206">
    <property type="entry name" value="Diacylglycerol_kinase_cat_dom"/>
</dbReference>
<organism evidence="2 3">
    <name type="scientific">Plantimonas leprariae</name>
    <dbReference type="NCBI Taxonomy" id="2615207"/>
    <lineage>
        <taxon>Bacteria</taxon>
        <taxon>Pseudomonadati</taxon>
        <taxon>Pseudomonadota</taxon>
        <taxon>Alphaproteobacteria</taxon>
        <taxon>Hyphomicrobiales</taxon>
        <taxon>Aurantimonadaceae</taxon>
        <taxon>Plantimonas</taxon>
    </lineage>
</organism>
<dbReference type="InterPro" id="IPR004363">
    <property type="entry name" value="Methylgl_synth"/>
</dbReference>
<evidence type="ECO:0000259" key="1">
    <source>
        <dbReference type="PROSITE" id="PS50146"/>
    </source>
</evidence>
<dbReference type="SUPFAM" id="SSF111331">
    <property type="entry name" value="NAD kinase/diacylglycerol kinase-like"/>
    <property type="match status" value="1"/>
</dbReference>
<keyword evidence="2" id="KW-0808">Transferase</keyword>
<dbReference type="Gene3D" id="3.40.50.10330">
    <property type="entry name" value="Probable inorganic polyphosphate/atp-NAD kinase, domain 1"/>
    <property type="match status" value="1"/>
</dbReference>
<accession>A0A7V7TWN8</accession>
<dbReference type="RefSeq" id="WP_150969993.1">
    <property type="nucleotide sequence ID" value="NZ_VZDO01000008.1"/>
</dbReference>
<name>A0A7V7TWN8_9HYPH</name>
<dbReference type="GO" id="GO:0005829">
    <property type="term" value="C:cytosol"/>
    <property type="evidence" value="ECO:0007669"/>
    <property type="project" value="TreeGrafter"/>
</dbReference>
<dbReference type="PROSITE" id="PS50146">
    <property type="entry name" value="DAGK"/>
    <property type="match status" value="1"/>
</dbReference>
<dbReference type="SMART" id="SM00046">
    <property type="entry name" value="DAGKc"/>
    <property type="match status" value="1"/>
</dbReference>
<keyword evidence="3" id="KW-1185">Reference proteome</keyword>
<evidence type="ECO:0000313" key="3">
    <source>
        <dbReference type="Proteomes" id="UP000432089"/>
    </source>
</evidence>
<comment type="caution">
    <text evidence="2">The sequence shown here is derived from an EMBL/GenBank/DDBJ whole genome shotgun (WGS) entry which is preliminary data.</text>
</comment>
<protein>
    <submittedName>
        <fullName evidence="2">Diacylglycerol kinase</fullName>
    </submittedName>
</protein>
<dbReference type="GO" id="GO:0008929">
    <property type="term" value="F:methylglyoxal synthase activity"/>
    <property type="evidence" value="ECO:0007669"/>
    <property type="project" value="InterPro"/>
</dbReference>
<proteinExistence type="predicted"/>